<dbReference type="GO" id="GO:0003677">
    <property type="term" value="F:DNA binding"/>
    <property type="evidence" value="ECO:0007669"/>
    <property type="project" value="UniProtKB-KW"/>
</dbReference>
<comment type="caution">
    <text evidence="3">The sequence shown here is derived from an EMBL/GenBank/DDBJ whole genome shotgun (WGS) entry which is preliminary data.</text>
</comment>
<dbReference type="InterPro" id="IPR011256">
    <property type="entry name" value="Reg_factor_effector_dom_sf"/>
</dbReference>
<evidence type="ECO:0000256" key="1">
    <source>
        <dbReference type="ARBA" id="ARBA00023125"/>
    </source>
</evidence>
<dbReference type="InterPro" id="IPR047057">
    <property type="entry name" value="MerR_fam"/>
</dbReference>
<reference evidence="3" key="2">
    <citation type="submission" date="2021-09" db="EMBL/GenBank/DDBJ databases">
        <authorList>
            <person name="Gilroy R."/>
        </authorList>
    </citation>
    <scope>NUCLEOTIDE SEQUENCE</scope>
    <source>
        <strain evidence="3">ChiSjej5B23-16112</strain>
    </source>
</reference>
<dbReference type="Gene3D" id="1.10.1660.10">
    <property type="match status" value="1"/>
</dbReference>
<dbReference type="PANTHER" id="PTHR30204:SF85">
    <property type="entry name" value="MULTIDRUG-EFFLUX TRANSPORTER 2 REGULATOR"/>
    <property type="match status" value="1"/>
</dbReference>
<protein>
    <submittedName>
        <fullName evidence="3">MerR family transcriptional regulator</fullName>
    </submittedName>
</protein>
<organism evidence="3 4">
    <name type="scientific">Lachnoclostridium phocaeense</name>
    <dbReference type="NCBI Taxonomy" id="1871021"/>
    <lineage>
        <taxon>Bacteria</taxon>
        <taxon>Bacillati</taxon>
        <taxon>Bacillota</taxon>
        <taxon>Clostridia</taxon>
        <taxon>Lachnospirales</taxon>
        <taxon>Lachnospiraceae</taxon>
    </lineage>
</organism>
<sequence length="278" mass="32347">MNKEPYITTGQFAKLCGTTKETLFHYDRTGILKPAYVGENGYRYYTAVQFYDFDLIQTMKYTGSSLEDIRKCFQNFDTGYFLEIFREKQCQIREKQKELEELSVFMEEMIQMTEEALDARYDVPRIEHGEKEYLLVTDFACAEGDSINASARLLGEHIRKCENHGIRNHASVGSIILKEMMEAEEEKESFLFTKIPESIYEEGHFKEEDLYEKPEGDFVVIMHKGPYGSVRDSLEKLMEFTRKEHLAIVGDCYVYDMLSYLAGAGEEDYVVKIKVPVK</sequence>
<evidence type="ECO:0000313" key="3">
    <source>
        <dbReference type="EMBL" id="HJF93583.1"/>
    </source>
</evidence>
<dbReference type="EMBL" id="DYVY01000040">
    <property type="protein sequence ID" value="HJF93583.1"/>
    <property type="molecule type" value="Genomic_DNA"/>
</dbReference>
<dbReference type="InterPro" id="IPR000551">
    <property type="entry name" value="MerR-type_HTH_dom"/>
</dbReference>
<reference evidence="3" key="1">
    <citation type="journal article" date="2021" name="PeerJ">
        <title>Extensive microbial diversity within the chicken gut microbiome revealed by metagenomics and culture.</title>
        <authorList>
            <person name="Gilroy R."/>
            <person name="Ravi A."/>
            <person name="Getino M."/>
            <person name="Pursley I."/>
            <person name="Horton D.L."/>
            <person name="Alikhan N.F."/>
            <person name="Baker D."/>
            <person name="Gharbi K."/>
            <person name="Hall N."/>
            <person name="Watson M."/>
            <person name="Adriaenssens E.M."/>
            <person name="Foster-Nyarko E."/>
            <person name="Jarju S."/>
            <person name="Secka A."/>
            <person name="Antonio M."/>
            <person name="Oren A."/>
            <person name="Chaudhuri R.R."/>
            <person name="La Ragione R."/>
            <person name="Hildebrand F."/>
            <person name="Pallen M.J."/>
        </authorList>
    </citation>
    <scope>NUCLEOTIDE SEQUENCE</scope>
    <source>
        <strain evidence="3">ChiSjej5B23-16112</strain>
    </source>
</reference>
<gene>
    <name evidence="3" type="ORF">K8V82_02185</name>
</gene>
<dbReference type="GO" id="GO:0003700">
    <property type="term" value="F:DNA-binding transcription factor activity"/>
    <property type="evidence" value="ECO:0007669"/>
    <property type="project" value="InterPro"/>
</dbReference>
<dbReference type="SMART" id="SM00422">
    <property type="entry name" value="HTH_MERR"/>
    <property type="match status" value="1"/>
</dbReference>
<keyword evidence="1" id="KW-0238">DNA-binding</keyword>
<dbReference type="PANTHER" id="PTHR30204">
    <property type="entry name" value="REDOX-CYCLING DRUG-SENSING TRANSCRIPTIONAL ACTIVATOR SOXR"/>
    <property type="match status" value="1"/>
</dbReference>
<name>A0A921HZJ8_9FIRM</name>
<dbReference type="AlphaFoldDB" id="A0A921HZJ8"/>
<dbReference type="Proteomes" id="UP000769156">
    <property type="component" value="Unassembled WGS sequence"/>
</dbReference>
<evidence type="ECO:0000313" key="4">
    <source>
        <dbReference type="Proteomes" id="UP000769156"/>
    </source>
</evidence>
<evidence type="ECO:0000259" key="2">
    <source>
        <dbReference type="PROSITE" id="PS50937"/>
    </source>
</evidence>
<dbReference type="Pfam" id="PF13411">
    <property type="entry name" value="MerR_1"/>
    <property type="match status" value="1"/>
</dbReference>
<dbReference type="SUPFAM" id="SSF46955">
    <property type="entry name" value="Putative DNA-binding domain"/>
    <property type="match status" value="1"/>
</dbReference>
<dbReference type="Gene3D" id="3.20.80.10">
    <property type="entry name" value="Regulatory factor, effector binding domain"/>
    <property type="match status" value="1"/>
</dbReference>
<proteinExistence type="predicted"/>
<dbReference type="SUPFAM" id="SSF55136">
    <property type="entry name" value="Probable bacterial effector-binding domain"/>
    <property type="match status" value="1"/>
</dbReference>
<accession>A0A921HZJ8</accession>
<dbReference type="InterPro" id="IPR009061">
    <property type="entry name" value="DNA-bd_dom_put_sf"/>
</dbReference>
<dbReference type="PROSITE" id="PS50937">
    <property type="entry name" value="HTH_MERR_2"/>
    <property type="match status" value="1"/>
</dbReference>
<feature type="domain" description="HTH merR-type" evidence="2">
    <location>
        <begin position="6"/>
        <end position="75"/>
    </location>
</feature>